<dbReference type="PANTHER" id="PTHR12613">
    <property type="entry name" value="ERO1-RELATED"/>
    <property type="match status" value="1"/>
</dbReference>
<keyword evidence="15" id="KW-0676">Redox-active center</keyword>
<evidence type="ECO:0000256" key="6">
    <source>
        <dbReference type="ARBA" id="ARBA00022630"/>
    </source>
</evidence>
<proteinExistence type="inferred from homology"/>
<dbReference type="Pfam" id="PF04137">
    <property type="entry name" value="ERO1"/>
    <property type="match status" value="1"/>
</dbReference>
<dbReference type="GO" id="GO:0005789">
    <property type="term" value="C:endoplasmic reticulum membrane"/>
    <property type="evidence" value="ECO:0007669"/>
    <property type="project" value="UniProtKB-SubCell"/>
</dbReference>
<evidence type="ECO:0000256" key="1">
    <source>
        <dbReference type="ARBA" id="ARBA00001974"/>
    </source>
</evidence>
<evidence type="ECO:0000256" key="13">
    <source>
        <dbReference type="ARBA" id="ARBA00023157"/>
    </source>
</evidence>
<dbReference type="GO" id="GO:0071949">
    <property type="term" value="F:FAD binding"/>
    <property type="evidence" value="ECO:0007669"/>
    <property type="project" value="InterPro"/>
</dbReference>
<evidence type="ECO:0000256" key="11">
    <source>
        <dbReference type="ARBA" id="ARBA00023002"/>
    </source>
</evidence>
<sequence length="317" mass="34806">MRIPVSTLIFGIPSFQQCTYKTLKQKSRTKKKGSSVFHSKIKSETLSNLISHLLNDSYSLIVQLDDYYHPLHQVRYKFAQVFAVGEGYAEVALSLVGYADEVKITMSAIREWAASHGSKFSGALMDCVGCEKCRLWGKLQVLCFGTALKILFSVDDQSNPDPHQYEQMMFIKLQKQVKLFGGHITRELGQLPNIKTKITARLDPDGWQTITNNANTPFGAQMGGSVIGGFSTGLFGTSGSSPIGSASVTRAFSSPSFGAPSSSSFSGGLDMYQLFLYKANLLLLAGSHEECDYSKNERGQKVNVFCTTKLNITSIMP</sequence>
<evidence type="ECO:0000256" key="4">
    <source>
        <dbReference type="ARBA" id="ARBA00011802"/>
    </source>
</evidence>
<keyword evidence="7" id="KW-0732">Signal</keyword>
<keyword evidence="5" id="KW-0813">Transport</keyword>
<evidence type="ECO:0000256" key="2">
    <source>
        <dbReference type="ARBA" id="ARBA00004367"/>
    </source>
</evidence>
<keyword evidence="6" id="KW-0285">Flavoprotein</keyword>
<keyword evidence="9" id="KW-0274">FAD</keyword>
<keyword evidence="17" id="KW-1185">Reference proteome</keyword>
<keyword evidence="11" id="KW-0560">Oxidoreductase</keyword>
<dbReference type="OrthoDB" id="1730390at2759"/>
<accession>A0A2U1QCK0</accession>
<comment type="similarity">
    <text evidence="3">Belongs to the EROs family.</text>
</comment>
<dbReference type="SUPFAM" id="SSF110019">
    <property type="entry name" value="ERO1-like"/>
    <property type="match status" value="1"/>
</dbReference>
<keyword evidence="8" id="KW-0256">Endoplasmic reticulum</keyword>
<protein>
    <submittedName>
        <fullName evidence="16">ERO1-like protein beta</fullName>
    </submittedName>
</protein>
<dbReference type="GO" id="GO:0034975">
    <property type="term" value="P:protein folding in endoplasmic reticulum"/>
    <property type="evidence" value="ECO:0007669"/>
    <property type="project" value="InterPro"/>
</dbReference>
<evidence type="ECO:0000256" key="15">
    <source>
        <dbReference type="ARBA" id="ARBA00023284"/>
    </source>
</evidence>
<dbReference type="GO" id="GO:0015035">
    <property type="term" value="F:protein-disulfide reductase activity"/>
    <property type="evidence" value="ECO:0007669"/>
    <property type="project" value="InterPro"/>
</dbReference>
<evidence type="ECO:0000256" key="5">
    <source>
        <dbReference type="ARBA" id="ARBA00022448"/>
    </source>
</evidence>
<evidence type="ECO:0000256" key="7">
    <source>
        <dbReference type="ARBA" id="ARBA00022729"/>
    </source>
</evidence>
<gene>
    <name evidence="16" type="ORF">CTI12_AA047990</name>
</gene>
<name>A0A2U1QCK0_ARTAN</name>
<evidence type="ECO:0000256" key="9">
    <source>
        <dbReference type="ARBA" id="ARBA00022827"/>
    </source>
</evidence>
<keyword evidence="14" id="KW-0325">Glycoprotein</keyword>
<dbReference type="AlphaFoldDB" id="A0A2U1QCK0"/>
<keyword evidence="13" id="KW-1015">Disulfide bond</keyword>
<dbReference type="InterPro" id="IPR037192">
    <property type="entry name" value="ERO1-like_sf"/>
</dbReference>
<reference evidence="16 17" key="1">
    <citation type="journal article" date="2018" name="Mol. Plant">
        <title>The genome of Artemisia annua provides insight into the evolution of Asteraceae family and artemisinin biosynthesis.</title>
        <authorList>
            <person name="Shen Q."/>
            <person name="Zhang L."/>
            <person name="Liao Z."/>
            <person name="Wang S."/>
            <person name="Yan T."/>
            <person name="Shi P."/>
            <person name="Liu M."/>
            <person name="Fu X."/>
            <person name="Pan Q."/>
            <person name="Wang Y."/>
            <person name="Lv Z."/>
            <person name="Lu X."/>
            <person name="Zhang F."/>
            <person name="Jiang W."/>
            <person name="Ma Y."/>
            <person name="Chen M."/>
            <person name="Hao X."/>
            <person name="Li L."/>
            <person name="Tang Y."/>
            <person name="Lv G."/>
            <person name="Zhou Y."/>
            <person name="Sun X."/>
            <person name="Brodelius P.E."/>
            <person name="Rose J.K.C."/>
            <person name="Tang K."/>
        </authorList>
    </citation>
    <scope>NUCLEOTIDE SEQUENCE [LARGE SCALE GENOMIC DNA]</scope>
    <source>
        <strain evidence="17">cv. Huhao1</strain>
        <tissue evidence="16">Leaf</tissue>
    </source>
</reference>
<evidence type="ECO:0000256" key="10">
    <source>
        <dbReference type="ARBA" id="ARBA00022982"/>
    </source>
</evidence>
<evidence type="ECO:0000256" key="3">
    <source>
        <dbReference type="ARBA" id="ARBA00008277"/>
    </source>
</evidence>
<evidence type="ECO:0000313" key="16">
    <source>
        <dbReference type="EMBL" id="PWA95693.1"/>
    </source>
</evidence>
<comment type="subcellular location">
    <subcellularLocation>
        <location evidence="2">Endoplasmic reticulum membrane</location>
        <topology evidence="2">Peripheral membrane protein</topology>
        <orientation evidence="2">Lumenal side</orientation>
    </subcellularLocation>
</comment>
<evidence type="ECO:0000313" key="17">
    <source>
        <dbReference type="Proteomes" id="UP000245207"/>
    </source>
</evidence>
<comment type="cofactor">
    <cofactor evidence="1">
        <name>FAD</name>
        <dbReference type="ChEBI" id="CHEBI:57692"/>
    </cofactor>
</comment>
<dbReference type="InterPro" id="IPR007266">
    <property type="entry name" value="Ero1"/>
</dbReference>
<evidence type="ECO:0000256" key="12">
    <source>
        <dbReference type="ARBA" id="ARBA00023136"/>
    </source>
</evidence>
<dbReference type="PANTHER" id="PTHR12613:SF0">
    <property type="entry name" value="ERO1-LIKE PROTEIN"/>
    <property type="match status" value="1"/>
</dbReference>
<organism evidence="16 17">
    <name type="scientific">Artemisia annua</name>
    <name type="common">Sweet wormwood</name>
    <dbReference type="NCBI Taxonomy" id="35608"/>
    <lineage>
        <taxon>Eukaryota</taxon>
        <taxon>Viridiplantae</taxon>
        <taxon>Streptophyta</taxon>
        <taxon>Embryophyta</taxon>
        <taxon>Tracheophyta</taxon>
        <taxon>Spermatophyta</taxon>
        <taxon>Magnoliopsida</taxon>
        <taxon>eudicotyledons</taxon>
        <taxon>Gunneridae</taxon>
        <taxon>Pentapetalae</taxon>
        <taxon>asterids</taxon>
        <taxon>campanulids</taxon>
        <taxon>Asterales</taxon>
        <taxon>Asteraceae</taxon>
        <taxon>Asteroideae</taxon>
        <taxon>Anthemideae</taxon>
        <taxon>Artemisiinae</taxon>
        <taxon>Artemisia</taxon>
    </lineage>
</organism>
<dbReference type="Proteomes" id="UP000245207">
    <property type="component" value="Unassembled WGS sequence"/>
</dbReference>
<comment type="subunit">
    <text evidence="4">May function both as a monomer and a homodimer.</text>
</comment>
<evidence type="ECO:0000256" key="8">
    <source>
        <dbReference type="ARBA" id="ARBA00022824"/>
    </source>
</evidence>
<comment type="caution">
    <text evidence="16">The sequence shown here is derived from an EMBL/GenBank/DDBJ whole genome shotgun (WGS) entry which is preliminary data.</text>
</comment>
<evidence type="ECO:0000256" key="14">
    <source>
        <dbReference type="ARBA" id="ARBA00023180"/>
    </source>
</evidence>
<dbReference type="STRING" id="35608.A0A2U1QCK0"/>
<keyword evidence="10" id="KW-0249">Electron transport</keyword>
<dbReference type="GO" id="GO:0016972">
    <property type="term" value="F:thiol oxidase activity"/>
    <property type="evidence" value="ECO:0007669"/>
    <property type="project" value="InterPro"/>
</dbReference>
<keyword evidence="12" id="KW-0472">Membrane</keyword>
<dbReference type="EMBL" id="PKPP01000224">
    <property type="protein sequence ID" value="PWA95693.1"/>
    <property type="molecule type" value="Genomic_DNA"/>
</dbReference>